<comment type="subcellular location">
    <subcellularLocation>
        <location evidence="6">Membrane</location>
        <topology evidence="6">Single-pass membrane protein</topology>
    </subcellularLocation>
</comment>
<sequence length="158" mass="17341">MPDVKRVVPMFNFTSNVVTADWIPLAQLLGDPSLSLFITHGGISSMMEAVGHAVPILGIPLQGDQFYNLGRLVERGMADMISVEELTVKRLSDKLSNLLGEAVDLSDSTPPLQSSRGQQQRYSFSSITAFGERSDAEVNNYLSSHDRELMQSSVKHMA</sequence>
<keyword evidence="3 5" id="KW-0808">Transferase</keyword>
<dbReference type="PROSITE" id="PS00375">
    <property type="entry name" value="UDPGT"/>
    <property type="match status" value="1"/>
</dbReference>
<keyword evidence="2 5" id="KW-0328">Glycosyltransferase</keyword>
<comment type="catalytic activity">
    <reaction evidence="4 6">
        <text>glucuronate acceptor + UDP-alpha-D-glucuronate = acceptor beta-D-glucuronoside + UDP + H(+)</text>
        <dbReference type="Rhea" id="RHEA:21032"/>
        <dbReference type="ChEBI" id="CHEBI:15378"/>
        <dbReference type="ChEBI" id="CHEBI:58052"/>
        <dbReference type="ChEBI" id="CHEBI:58223"/>
        <dbReference type="ChEBI" id="CHEBI:132367"/>
        <dbReference type="ChEBI" id="CHEBI:132368"/>
        <dbReference type="EC" id="2.4.1.17"/>
    </reaction>
</comment>
<dbReference type="PANTHER" id="PTHR48043:SF145">
    <property type="entry name" value="FI06409P-RELATED"/>
    <property type="match status" value="1"/>
</dbReference>
<evidence type="ECO:0000313" key="9">
    <source>
        <dbReference type="WBParaSite" id="SBAD_0000529001-mRNA-1"/>
    </source>
</evidence>
<dbReference type="GO" id="GO:0016020">
    <property type="term" value="C:membrane"/>
    <property type="evidence" value="ECO:0007669"/>
    <property type="project" value="UniProtKB-SubCell"/>
</dbReference>
<evidence type="ECO:0000256" key="6">
    <source>
        <dbReference type="RuleBase" id="RU362059"/>
    </source>
</evidence>
<gene>
    <name evidence="7" type="ORF">SBAD_LOCUS5080</name>
</gene>
<evidence type="ECO:0000256" key="3">
    <source>
        <dbReference type="ARBA" id="ARBA00022679"/>
    </source>
</evidence>
<reference evidence="7 8" key="2">
    <citation type="submission" date="2018-11" db="EMBL/GenBank/DDBJ databases">
        <authorList>
            <consortium name="Pathogen Informatics"/>
        </authorList>
    </citation>
    <scope>NUCLEOTIDE SEQUENCE [LARGE SCALE GENOMIC DNA]</scope>
</reference>
<reference evidence="9" key="1">
    <citation type="submission" date="2016-06" db="UniProtKB">
        <authorList>
            <consortium name="WormBaseParasite"/>
        </authorList>
    </citation>
    <scope>IDENTIFICATION</scope>
</reference>
<evidence type="ECO:0000256" key="1">
    <source>
        <dbReference type="ARBA" id="ARBA00009995"/>
    </source>
</evidence>
<dbReference type="Gene3D" id="3.40.50.2000">
    <property type="entry name" value="Glycogen Phosphorylase B"/>
    <property type="match status" value="1"/>
</dbReference>
<evidence type="ECO:0000256" key="5">
    <source>
        <dbReference type="RuleBase" id="RU003718"/>
    </source>
</evidence>
<protein>
    <recommendedName>
        <fullName evidence="6">UDP-glucuronosyltransferase</fullName>
        <ecNumber evidence="6">2.4.1.17</ecNumber>
    </recommendedName>
</protein>
<comment type="similarity">
    <text evidence="1 5">Belongs to the UDP-glycosyltransferase family.</text>
</comment>
<dbReference type="EC" id="2.4.1.17" evidence="6"/>
<dbReference type="WBParaSite" id="SBAD_0000529001-mRNA-1">
    <property type="protein sequence ID" value="SBAD_0000529001-mRNA-1"/>
    <property type="gene ID" value="SBAD_0000529001"/>
</dbReference>
<dbReference type="Pfam" id="PF00201">
    <property type="entry name" value="UDPGT"/>
    <property type="match status" value="1"/>
</dbReference>
<proteinExistence type="inferred from homology"/>
<dbReference type="OrthoDB" id="5835829at2759"/>
<dbReference type="SUPFAM" id="SSF53756">
    <property type="entry name" value="UDP-Glycosyltransferase/glycogen phosphorylase"/>
    <property type="match status" value="1"/>
</dbReference>
<dbReference type="EMBL" id="UZAM01008741">
    <property type="protein sequence ID" value="VDP06216.1"/>
    <property type="molecule type" value="Genomic_DNA"/>
</dbReference>
<accession>A0A183IN84</accession>
<organism evidence="9">
    <name type="scientific">Soboliphyme baturini</name>
    <dbReference type="NCBI Taxonomy" id="241478"/>
    <lineage>
        <taxon>Eukaryota</taxon>
        <taxon>Metazoa</taxon>
        <taxon>Ecdysozoa</taxon>
        <taxon>Nematoda</taxon>
        <taxon>Enoplea</taxon>
        <taxon>Dorylaimia</taxon>
        <taxon>Dioctophymatida</taxon>
        <taxon>Dioctophymatoidea</taxon>
        <taxon>Soboliphymatidae</taxon>
        <taxon>Soboliphyme</taxon>
    </lineage>
</organism>
<evidence type="ECO:0000256" key="4">
    <source>
        <dbReference type="ARBA" id="ARBA00047475"/>
    </source>
</evidence>
<evidence type="ECO:0000313" key="8">
    <source>
        <dbReference type="Proteomes" id="UP000270296"/>
    </source>
</evidence>
<dbReference type="InterPro" id="IPR035595">
    <property type="entry name" value="UDP_glycos_trans_CS"/>
</dbReference>
<dbReference type="PANTHER" id="PTHR48043">
    <property type="entry name" value="EG:EG0003.4 PROTEIN-RELATED"/>
    <property type="match status" value="1"/>
</dbReference>
<dbReference type="InterPro" id="IPR050271">
    <property type="entry name" value="UDP-glycosyltransferase"/>
</dbReference>
<evidence type="ECO:0000256" key="2">
    <source>
        <dbReference type="ARBA" id="ARBA00022676"/>
    </source>
</evidence>
<dbReference type="Proteomes" id="UP000270296">
    <property type="component" value="Unassembled WGS sequence"/>
</dbReference>
<dbReference type="InterPro" id="IPR002213">
    <property type="entry name" value="UDP_glucos_trans"/>
</dbReference>
<keyword evidence="8" id="KW-1185">Reference proteome</keyword>
<dbReference type="GO" id="GO:0015020">
    <property type="term" value="F:glucuronosyltransferase activity"/>
    <property type="evidence" value="ECO:0007669"/>
    <property type="project" value="UniProtKB-EC"/>
</dbReference>
<evidence type="ECO:0000313" key="7">
    <source>
        <dbReference type="EMBL" id="VDP06216.1"/>
    </source>
</evidence>
<name>A0A183IN84_9BILA</name>
<dbReference type="AlphaFoldDB" id="A0A183IN84"/>